<dbReference type="PROSITE" id="PS00041">
    <property type="entry name" value="HTH_ARAC_FAMILY_1"/>
    <property type="match status" value="1"/>
</dbReference>
<evidence type="ECO:0000259" key="4">
    <source>
        <dbReference type="PROSITE" id="PS01124"/>
    </source>
</evidence>
<organism evidence="5 6">
    <name type="scientific">Actinomadura coerulea</name>
    <dbReference type="NCBI Taxonomy" id="46159"/>
    <lineage>
        <taxon>Bacteria</taxon>
        <taxon>Bacillati</taxon>
        <taxon>Actinomycetota</taxon>
        <taxon>Actinomycetes</taxon>
        <taxon>Streptosporangiales</taxon>
        <taxon>Thermomonosporaceae</taxon>
        <taxon>Actinomadura</taxon>
    </lineage>
</organism>
<keyword evidence="2" id="KW-0238">DNA-binding</keyword>
<dbReference type="RefSeq" id="WP_185027197.1">
    <property type="nucleotide sequence ID" value="NZ_JACHMQ010000001.1"/>
</dbReference>
<dbReference type="PROSITE" id="PS01124">
    <property type="entry name" value="HTH_ARAC_FAMILY_2"/>
    <property type="match status" value="1"/>
</dbReference>
<dbReference type="SUPFAM" id="SSF46689">
    <property type="entry name" value="Homeodomain-like"/>
    <property type="match status" value="2"/>
</dbReference>
<dbReference type="GO" id="GO:0003700">
    <property type="term" value="F:DNA-binding transcription factor activity"/>
    <property type="evidence" value="ECO:0007669"/>
    <property type="project" value="InterPro"/>
</dbReference>
<evidence type="ECO:0000256" key="3">
    <source>
        <dbReference type="ARBA" id="ARBA00023163"/>
    </source>
</evidence>
<keyword evidence="6" id="KW-1185">Reference proteome</keyword>
<evidence type="ECO:0000256" key="2">
    <source>
        <dbReference type="ARBA" id="ARBA00023125"/>
    </source>
</evidence>
<keyword evidence="1" id="KW-0805">Transcription regulation</keyword>
<accession>A0A7X0L015</accession>
<evidence type="ECO:0000313" key="6">
    <source>
        <dbReference type="Proteomes" id="UP000546324"/>
    </source>
</evidence>
<comment type="caution">
    <text evidence="5">The sequence shown here is derived from an EMBL/GenBank/DDBJ whole genome shotgun (WGS) entry which is preliminary data.</text>
</comment>
<dbReference type="Gene3D" id="3.40.50.880">
    <property type="match status" value="1"/>
</dbReference>
<dbReference type="InterPro" id="IPR018062">
    <property type="entry name" value="HTH_AraC-typ_CS"/>
</dbReference>
<dbReference type="PANTHER" id="PTHR43130:SF3">
    <property type="entry name" value="HTH-TYPE TRANSCRIPTIONAL REGULATOR RV1931C"/>
    <property type="match status" value="1"/>
</dbReference>
<dbReference type="Pfam" id="PF12833">
    <property type="entry name" value="HTH_18"/>
    <property type="match status" value="1"/>
</dbReference>
<feature type="domain" description="HTH araC/xylS-type" evidence="4">
    <location>
        <begin position="225"/>
        <end position="323"/>
    </location>
</feature>
<dbReference type="EMBL" id="JACHMQ010000001">
    <property type="protein sequence ID" value="MBB6397096.1"/>
    <property type="molecule type" value="Genomic_DNA"/>
</dbReference>
<keyword evidence="3" id="KW-0804">Transcription</keyword>
<dbReference type="InterPro" id="IPR018060">
    <property type="entry name" value="HTH_AraC"/>
</dbReference>
<dbReference type="InterPro" id="IPR052158">
    <property type="entry name" value="INH-QAR"/>
</dbReference>
<dbReference type="CDD" id="cd03137">
    <property type="entry name" value="GATase1_AraC_1"/>
    <property type="match status" value="1"/>
</dbReference>
<dbReference type="InterPro" id="IPR009057">
    <property type="entry name" value="Homeodomain-like_sf"/>
</dbReference>
<dbReference type="PANTHER" id="PTHR43130">
    <property type="entry name" value="ARAC-FAMILY TRANSCRIPTIONAL REGULATOR"/>
    <property type="match status" value="1"/>
</dbReference>
<dbReference type="SUPFAM" id="SSF52317">
    <property type="entry name" value="Class I glutamine amidotransferase-like"/>
    <property type="match status" value="1"/>
</dbReference>
<dbReference type="GO" id="GO:0043565">
    <property type="term" value="F:sequence-specific DNA binding"/>
    <property type="evidence" value="ECO:0007669"/>
    <property type="project" value="InterPro"/>
</dbReference>
<name>A0A7X0L015_9ACTN</name>
<sequence>MTPHLVVITVFDGVELLDVAGPLEVFSTADRLLHEDVPGYRTLVAGPQPGLVRCAGGTSIAADVSWKELPREIGTLVVPGGLVLHESGVKALEAEPLVQWLATPATHGTSRIASVCAGAHMLAAAGLLDGRRATTHWATVGQLAADHPEVTVEPDAIYVRDEHVWTSAGVSTGMDLALALVAHDHHAELARRVARWLVMYMRRPGGQSQFSELLVYPSATDAQIARLQAWIPDHLTEDLSNDALARRTNLSVRHFSRLFRQQVGVTPAQYVESVRVDAAARQLLHTGNGLRAIANAVGLGSLETLHRLFKQRFGVTPAAYRERFTTRGA</sequence>
<gene>
    <name evidence="5" type="ORF">BKA00_004010</name>
</gene>
<evidence type="ECO:0000313" key="5">
    <source>
        <dbReference type="EMBL" id="MBB6397096.1"/>
    </source>
</evidence>
<dbReference type="SMART" id="SM00342">
    <property type="entry name" value="HTH_ARAC"/>
    <property type="match status" value="1"/>
</dbReference>
<proteinExistence type="predicted"/>
<dbReference type="InterPro" id="IPR002818">
    <property type="entry name" value="DJ-1/PfpI"/>
</dbReference>
<dbReference type="Proteomes" id="UP000546324">
    <property type="component" value="Unassembled WGS sequence"/>
</dbReference>
<evidence type="ECO:0000256" key="1">
    <source>
        <dbReference type="ARBA" id="ARBA00023015"/>
    </source>
</evidence>
<dbReference type="Gene3D" id="1.10.10.60">
    <property type="entry name" value="Homeodomain-like"/>
    <property type="match status" value="1"/>
</dbReference>
<dbReference type="AlphaFoldDB" id="A0A7X0L015"/>
<protein>
    <submittedName>
        <fullName evidence="5">Transcriptional regulator GlxA family with amidase domain</fullName>
    </submittedName>
</protein>
<dbReference type="Pfam" id="PF01965">
    <property type="entry name" value="DJ-1_PfpI"/>
    <property type="match status" value="1"/>
</dbReference>
<dbReference type="InterPro" id="IPR029062">
    <property type="entry name" value="Class_I_gatase-like"/>
</dbReference>
<reference evidence="5 6" key="1">
    <citation type="submission" date="2020-08" db="EMBL/GenBank/DDBJ databases">
        <title>Sequencing the genomes of 1000 actinobacteria strains.</title>
        <authorList>
            <person name="Klenk H.-P."/>
        </authorList>
    </citation>
    <scope>NUCLEOTIDE SEQUENCE [LARGE SCALE GENOMIC DNA]</scope>
    <source>
        <strain evidence="5 6">DSM 43675</strain>
    </source>
</reference>